<evidence type="ECO:0000313" key="4">
    <source>
        <dbReference type="Proteomes" id="UP000320679"/>
    </source>
</evidence>
<evidence type="ECO:0000313" key="3">
    <source>
        <dbReference type="EMBL" id="TET48202.1"/>
    </source>
</evidence>
<dbReference type="EMBL" id="SOJK01000044">
    <property type="protein sequence ID" value="TET48202.1"/>
    <property type="molecule type" value="Genomic_DNA"/>
</dbReference>
<reference evidence="3 4" key="1">
    <citation type="submission" date="2019-03" db="EMBL/GenBank/DDBJ databases">
        <title>Metabolic potential of uncultured bacteria and archaea associated with petroleum seepage in deep-sea sediments.</title>
        <authorList>
            <person name="Dong X."/>
            <person name="Hubert C."/>
        </authorList>
    </citation>
    <scope>NUCLEOTIDE SEQUENCE [LARGE SCALE GENOMIC DNA]</scope>
    <source>
        <strain evidence="3">E29_bin78</strain>
    </source>
</reference>
<dbReference type="Proteomes" id="UP000320679">
    <property type="component" value="Unassembled WGS sequence"/>
</dbReference>
<sequence length="134" mass="15251">MDKVIKEEELEKEARDIAPAVASWGGKLTLKRKIITGLFFGTIVTCFTIGIFTTGVFAKSSLEIGLLLLSIKIGYFIYNEARINHYEFWILRSIESRLNTLLEEVRENRDALRESMRTAKYQGDPEKAKDVSSS</sequence>
<feature type="coiled-coil region" evidence="1">
    <location>
        <begin position="91"/>
        <end position="122"/>
    </location>
</feature>
<comment type="caution">
    <text evidence="3">The sequence shown here is derived from an EMBL/GenBank/DDBJ whole genome shotgun (WGS) entry which is preliminary data.</text>
</comment>
<feature type="transmembrane region" description="Helical" evidence="2">
    <location>
        <begin position="34"/>
        <end position="58"/>
    </location>
</feature>
<accession>A0A523V0A2</accession>
<proteinExistence type="predicted"/>
<evidence type="ECO:0000256" key="2">
    <source>
        <dbReference type="SAM" id="Phobius"/>
    </source>
</evidence>
<keyword evidence="2" id="KW-0812">Transmembrane</keyword>
<feature type="transmembrane region" description="Helical" evidence="2">
    <location>
        <begin position="64"/>
        <end position="81"/>
    </location>
</feature>
<protein>
    <submittedName>
        <fullName evidence="3">Uncharacterized protein</fullName>
    </submittedName>
</protein>
<organism evidence="3 4">
    <name type="scientific">Aerophobetes bacterium</name>
    <dbReference type="NCBI Taxonomy" id="2030807"/>
    <lineage>
        <taxon>Bacteria</taxon>
        <taxon>Candidatus Aerophobota</taxon>
    </lineage>
</organism>
<dbReference type="AlphaFoldDB" id="A0A523V0A2"/>
<name>A0A523V0A2_UNCAE</name>
<gene>
    <name evidence="3" type="ORF">E3J59_01000</name>
</gene>
<evidence type="ECO:0000256" key="1">
    <source>
        <dbReference type="SAM" id="Coils"/>
    </source>
</evidence>
<keyword evidence="2" id="KW-0472">Membrane</keyword>
<keyword evidence="1" id="KW-0175">Coiled coil</keyword>
<keyword evidence="2" id="KW-1133">Transmembrane helix</keyword>